<dbReference type="KEGG" id="bsei:KMZ68_01435"/>
<name>A0A975NQ27_9BRAD</name>
<gene>
    <name evidence="1" type="ORF">KMZ68_01435</name>
</gene>
<accession>A0A975NQ27</accession>
<proteinExistence type="predicted"/>
<organism evidence="1 2">
    <name type="scientific">Bradyrhizobium sediminis</name>
    <dbReference type="NCBI Taxonomy" id="2840469"/>
    <lineage>
        <taxon>Bacteria</taxon>
        <taxon>Pseudomonadati</taxon>
        <taxon>Pseudomonadota</taxon>
        <taxon>Alphaproteobacteria</taxon>
        <taxon>Hyphomicrobiales</taxon>
        <taxon>Nitrobacteraceae</taxon>
        <taxon>Bradyrhizobium</taxon>
    </lineage>
</organism>
<evidence type="ECO:0000313" key="2">
    <source>
        <dbReference type="Proteomes" id="UP000680805"/>
    </source>
</evidence>
<sequence>MLTTLWAANADEIDDLIIWLDNHPDEVDPLSRDAVAQWLVEFLRNAEAFPSSAAVPEGAVDVLDAVIEDWTEVLTAHDEGFLTELKKLRNEAS</sequence>
<reference evidence="1" key="1">
    <citation type="submission" date="2021-06" db="EMBL/GenBank/DDBJ databases">
        <title>Bradyrhizobium sp. S2-11-2 Genome sequencing.</title>
        <authorList>
            <person name="Jin L."/>
        </authorList>
    </citation>
    <scope>NUCLEOTIDE SEQUENCE</scope>
    <source>
        <strain evidence="1">S2-11-2</strain>
    </source>
</reference>
<dbReference type="Proteomes" id="UP000680805">
    <property type="component" value="Chromosome"/>
</dbReference>
<dbReference type="AlphaFoldDB" id="A0A975NQ27"/>
<protein>
    <submittedName>
        <fullName evidence="1">Uncharacterized protein</fullName>
    </submittedName>
</protein>
<evidence type="ECO:0000313" key="1">
    <source>
        <dbReference type="EMBL" id="QWG18591.1"/>
    </source>
</evidence>
<dbReference type="EMBL" id="CP076135">
    <property type="protein sequence ID" value="QWG18591.1"/>
    <property type="molecule type" value="Genomic_DNA"/>
</dbReference>
<dbReference type="RefSeq" id="WP_215614157.1">
    <property type="nucleotide sequence ID" value="NZ_CP076135.1"/>
</dbReference>